<accession>A0AAN9IAR8</accession>
<organism evidence="1 2">
    <name type="scientific">Clitoria ternatea</name>
    <name type="common">Butterfly pea</name>
    <dbReference type="NCBI Taxonomy" id="43366"/>
    <lineage>
        <taxon>Eukaryota</taxon>
        <taxon>Viridiplantae</taxon>
        <taxon>Streptophyta</taxon>
        <taxon>Embryophyta</taxon>
        <taxon>Tracheophyta</taxon>
        <taxon>Spermatophyta</taxon>
        <taxon>Magnoliopsida</taxon>
        <taxon>eudicotyledons</taxon>
        <taxon>Gunneridae</taxon>
        <taxon>Pentapetalae</taxon>
        <taxon>rosids</taxon>
        <taxon>fabids</taxon>
        <taxon>Fabales</taxon>
        <taxon>Fabaceae</taxon>
        <taxon>Papilionoideae</taxon>
        <taxon>50 kb inversion clade</taxon>
        <taxon>NPAAA clade</taxon>
        <taxon>indigoferoid/millettioid clade</taxon>
        <taxon>Phaseoleae</taxon>
        <taxon>Clitoria</taxon>
    </lineage>
</organism>
<dbReference type="EMBL" id="JAYKXN010000007">
    <property type="protein sequence ID" value="KAK7272512.1"/>
    <property type="molecule type" value="Genomic_DNA"/>
</dbReference>
<proteinExistence type="predicted"/>
<sequence>MGNIRRNAVTGFKQEDIANPSLALTKVVYSSLRCSSAVSLRRTLAMVFFSSESQPYPSWDCNSTKPPSSILTFFSLTHHHVLASLFLHSM</sequence>
<protein>
    <submittedName>
        <fullName evidence="1">Uncharacterized protein</fullName>
    </submittedName>
</protein>
<name>A0AAN9IAR8_CLITE</name>
<dbReference type="AlphaFoldDB" id="A0AAN9IAR8"/>
<reference evidence="1 2" key="1">
    <citation type="submission" date="2024-01" db="EMBL/GenBank/DDBJ databases">
        <title>The genomes of 5 underutilized Papilionoideae crops provide insights into root nodulation and disease resistance.</title>
        <authorList>
            <person name="Yuan L."/>
        </authorList>
    </citation>
    <scope>NUCLEOTIDE SEQUENCE [LARGE SCALE GENOMIC DNA]</scope>
    <source>
        <strain evidence="1">LY-2023</strain>
        <tissue evidence="1">Leaf</tissue>
    </source>
</reference>
<evidence type="ECO:0000313" key="2">
    <source>
        <dbReference type="Proteomes" id="UP001359559"/>
    </source>
</evidence>
<keyword evidence="2" id="KW-1185">Reference proteome</keyword>
<comment type="caution">
    <text evidence="1">The sequence shown here is derived from an EMBL/GenBank/DDBJ whole genome shotgun (WGS) entry which is preliminary data.</text>
</comment>
<gene>
    <name evidence="1" type="ORF">RJT34_29151</name>
</gene>
<evidence type="ECO:0000313" key="1">
    <source>
        <dbReference type="EMBL" id="KAK7272512.1"/>
    </source>
</evidence>
<dbReference type="Proteomes" id="UP001359559">
    <property type="component" value="Unassembled WGS sequence"/>
</dbReference>